<dbReference type="GO" id="GO:0008691">
    <property type="term" value="F:3-hydroxybutyryl-CoA dehydrogenase activity"/>
    <property type="evidence" value="ECO:0007669"/>
    <property type="project" value="UniProtKB-EC"/>
</dbReference>
<dbReference type="Pfam" id="PF00725">
    <property type="entry name" value="3HCDH"/>
    <property type="match status" value="2"/>
</dbReference>
<dbReference type="SUPFAM" id="SSF51735">
    <property type="entry name" value="NAD(P)-binding Rossmann-fold domains"/>
    <property type="match status" value="2"/>
</dbReference>
<feature type="domain" description="3-hydroxyacyl-CoA dehydrogenase C-terminal" evidence="4">
    <location>
        <begin position="496"/>
        <end position="591"/>
    </location>
</feature>
<dbReference type="HOGENOM" id="CLU_009834_21_1_11"/>
<name>A8M2I1_SALAI</name>
<evidence type="ECO:0000259" key="5">
    <source>
        <dbReference type="Pfam" id="PF02737"/>
    </source>
</evidence>
<evidence type="ECO:0000259" key="4">
    <source>
        <dbReference type="Pfam" id="PF00725"/>
    </source>
</evidence>
<dbReference type="PANTHER" id="PTHR48075">
    <property type="entry name" value="3-HYDROXYACYL-COA DEHYDROGENASE FAMILY PROTEIN"/>
    <property type="match status" value="1"/>
</dbReference>
<gene>
    <name evidence="6" type="ordered locus">Sare_4000</name>
</gene>
<protein>
    <submittedName>
        <fullName evidence="6">3-hydroxybutyryl-CoA dehydrogenase</fullName>
        <ecNumber evidence="6">1.1.1.157</ecNumber>
    </submittedName>
</protein>
<feature type="domain" description="3-hydroxyacyl-CoA dehydrogenase NAD binding" evidence="5">
    <location>
        <begin position="315"/>
        <end position="493"/>
    </location>
</feature>
<dbReference type="KEGG" id="saq:Sare_4000"/>
<keyword evidence="3 6" id="KW-0560">Oxidoreductase</keyword>
<dbReference type="PANTHER" id="PTHR48075:SF9">
    <property type="entry name" value="3-HYDROXYBUTYRYL-COA DEHYDROGENASE"/>
    <property type="match status" value="1"/>
</dbReference>
<dbReference type="InterPro" id="IPR008927">
    <property type="entry name" value="6-PGluconate_DH-like_C_sf"/>
</dbReference>
<dbReference type="AlphaFoldDB" id="A8M2I1"/>
<dbReference type="GO" id="GO:0006635">
    <property type="term" value="P:fatty acid beta-oxidation"/>
    <property type="evidence" value="ECO:0007669"/>
    <property type="project" value="TreeGrafter"/>
</dbReference>
<organism evidence="6">
    <name type="scientific">Salinispora arenicola (strain CNS-205)</name>
    <dbReference type="NCBI Taxonomy" id="391037"/>
    <lineage>
        <taxon>Bacteria</taxon>
        <taxon>Bacillati</taxon>
        <taxon>Actinomycetota</taxon>
        <taxon>Actinomycetes</taxon>
        <taxon>Micromonosporales</taxon>
        <taxon>Micromonosporaceae</taxon>
        <taxon>Salinispora</taxon>
    </lineage>
</organism>
<comment type="pathway">
    <text evidence="1">Lipid metabolism; butanoate metabolism.</text>
</comment>
<dbReference type="Gene3D" id="3.40.50.720">
    <property type="entry name" value="NAD(P)-binding Rossmann-like Domain"/>
    <property type="match status" value="2"/>
</dbReference>
<comment type="similarity">
    <text evidence="2">Belongs to the 3-hydroxyacyl-CoA dehydrogenase family.</text>
</comment>
<feature type="domain" description="3-hydroxyacyl-CoA dehydrogenase NAD binding" evidence="5">
    <location>
        <begin position="7"/>
        <end position="184"/>
    </location>
</feature>
<dbReference type="EC" id="1.1.1.157" evidence="6"/>
<dbReference type="EMBL" id="CP000850">
    <property type="protein sequence ID" value="ABV99790.1"/>
    <property type="molecule type" value="Genomic_DNA"/>
</dbReference>
<dbReference type="eggNOG" id="COG1250">
    <property type="taxonomic scope" value="Bacteria"/>
</dbReference>
<evidence type="ECO:0000256" key="1">
    <source>
        <dbReference type="ARBA" id="ARBA00005086"/>
    </source>
</evidence>
<dbReference type="InterPro" id="IPR006108">
    <property type="entry name" value="3HC_DH_C"/>
</dbReference>
<dbReference type="Gene3D" id="1.10.1040.10">
    <property type="entry name" value="N-(1-d-carboxylethyl)-l-norvaline Dehydrogenase, domain 2"/>
    <property type="match status" value="2"/>
</dbReference>
<evidence type="ECO:0000313" key="6">
    <source>
        <dbReference type="EMBL" id="ABV99790.1"/>
    </source>
</evidence>
<proteinExistence type="inferred from homology"/>
<feature type="domain" description="3-hydroxyacyl-CoA dehydrogenase C-terminal" evidence="4">
    <location>
        <begin position="187"/>
        <end position="284"/>
    </location>
</feature>
<reference evidence="6" key="1">
    <citation type="submission" date="2007-10" db="EMBL/GenBank/DDBJ databases">
        <title>Complete sequence of Salinispora arenicola CNS-205.</title>
        <authorList>
            <consortium name="US DOE Joint Genome Institute"/>
            <person name="Copeland A."/>
            <person name="Lucas S."/>
            <person name="Lapidus A."/>
            <person name="Barry K."/>
            <person name="Glavina del Rio T."/>
            <person name="Dalin E."/>
            <person name="Tice H."/>
            <person name="Pitluck S."/>
            <person name="Foster B."/>
            <person name="Schmutz J."/>
            <person name="Larimer F."/>
            <person name="Land M."/>
            <person name="Hauser L."/>
            <person name="Kyrpides N."/>
            <person name="Ivanova N."/>
            <person name="Jensen P.R."/>
            <person name="Moore B.S."/>
            <person name="Penn K."/>
            <person name="Jenkins C."/>
            <person name="Udwary D."/>
            <person name="Xiang L."/>
            <person name="Gontang E."/>
            <person name="Richardson P."/>
        </authorList>
    </citation>
    <scope>NUCLEOTIDE SEQUENCE [LARGE SCALE GENOMIC DNA]</scope>
    <source>
        <strain evidence="6">CNS-205</strain>
    </source>
</reference>
<accession>A8M2I1</accession>
<dbReference type="InterPro" id="IPR006176">
    <property type="entry name" value="3-OHacyl-CoA_DH_NAD-bd"/>
</dbReference>
<dbReference type="NCBIfam" id="NF005875">
    <property type="entry name" value="PRK07819.1"/>
    <property type="match status" value="2"/>
</dbReference>
<dbReference type="Pfam" id="PF02737">
    <property type="entry name" value="3HCDH_N"/>
    <property type="match status" value="2"/>
</dbReference>
<evidence type="ECO:0000256" key="3">
    <source>
        <dbReference type="ARBA" id="ARBA00023002"/>
    </source>
</evidence>
<sequence length="595" mass="63374">MREFASVGVVGLGTMGTGIVEVFARNGIDVVAVEVAEPALERGRATLTGSTDRAVAKGKLAAADRDALLARVDWQVGLDALHSVDLVIEAVPEHLDLKQRIFAELDRVCKPEAVLATNTSSLSVTEISVATTRPNQVLGIHFFNPAPVMKLVEIVRTVVTSAEVVADVEGLCKRLGKVDVTINDRAGFIANALLFGYLNHAVSMVEARYASREDIDAAMKLGCGLPMGPLALMDLIGLDTAYEILDTMYRRGGRDRRHAPVPLIKQMVTAGLLGRKSGRGFYTYERPGSPVVVPDEQTPASAESTLGAGVRGITKVGVVGSGTMATGIIEVFAKAGYEVVSVTRGAEKSAKLFEAVKTSLNKGVVRGKLGEADRDAALGRITWSATLEHLTDVDLVVEAVIEELSVKKALFASLDEICKPGVVLATTTSSLPVIDVAMATQRPADVVGLHFFNPAPVMPLVEIVQTIRTSAETTATARAVCADLGKTGVVCGDRSGFIVNALLFPYLNDAVKMLEASYSTADDIDHAMKLGCGYPMGPFDLLDVVGLDVSLAIQRELYLELREPGFAPAPLLEHLVTAGYLGRKSGRGFRDHTRR</sequence>
<dbReference type="FunFam" id="3.40.50.720:FF:000009">
    <property type="entry name" value="Fatty oxidation complex, alpha subunit"/>
    <property type="match status" value="2"/>
</dbReference>
<dbReference type="GO" id="GO:0070403">
    <property type="term" value="F:NAD+ binding"/>
    <property type="evidence" value="ECO:0007669"/>
    <property type="project" value="InterPro"/>
</dbReference>
<dbReference type="SUPFAM" id="SSF48179">
    <property type="entry name" value="6-phosphogluconate dehydrogenase C-terminal domain-like"/>
    <property type="match status" value="2"/>
</dbReference>
<dbReference type="STRING" id="391037.Sare_4000"/>
<evidence type="ECO:0000256" key="2">
    <source>
        <dbReference type="ARBA" id="ARBA00009463"/>
    </source>
</evidence>
<dbReference type="InterPro" id="IPR013328">
    <property type="entry name" value="6PGD_dom2"/>
</dbReference>
<dbReference type="InterPro" id="IPR036291">
    <property type="entry name" value="NAD(P)-bd_dom_sf"/>
</dbReference>